<dbReference type="GO" id="GO:0003723">
    <property type="term" value="F:RNA binding"/>
    <property type="evidence" value="ECO:0007669"/>
    <property type="project" value="InterPro"/>
</dbReference>
<dbReference type="CDD" id="cd15491">
    <property type="entry name" value="selB_III"/>
    <property type="match status" value="1"/>
</dbReference>
<dbReference type="GO" id="GO:0003746">
    <property type="term" value="F:translation elongation factor activity"/>
    <property type="evidence" value="ECO:0007669"/>
    <property type="project" value="InterPro"/>
</dbReference>
<dbReference type="InterPro" id="IPR005225">
    <property type="entry name" value="Small_GTP-bd"/>
</dbReference>
<dbReference type="InterPro" id="IPR027417">
    <property type="entry name" value="P-loop_NTPase"/>
</dbReference>
<dbReference type="GO" id="GO:0003924">
    <property type="term" value="F:GTPase activity"/>
    <property type="evidence" value="ECO:0007669"/>
    <property type="project" value="InterPro"/>
</dbReference>
<dbReference type="InterPro" id="IPR036388">
    <property type="entry name" value="WH-like_DNA-bd_sf"/>
</dbReference>
<dbReference type="InterPro" id="IPR057335">
    <property type="entry name" value="Beta-barrel_SelB"/>
</dbReference>
<evidence type="ECO:0000313" key="8">
    <source>
        <dbReference type="Proteomes" id="UP000318065"/>
    </source>
</evidence>
<dbReference type="SUPFAM" id="SSF52540">
    <property type="entry name" value="P-loop containing nucleoside triphosphate hydrolases"/>
    <property type="match status" value="1"/>
</dbReference>
<name>A0A510HHJ4_9ACTN</name>
<dbReference type="CDD" id="cd04171">
    <property type="entry name" value="SelB"/>
    <property type="match status" value="1"/>
</dbReference>
<dbReference type="SUPFAM" id="SSF46785">
    <property type="entry name" value="Winged helix' DNA-binding domain"/>
    <property type="match status" value="1"/>
</dbReference>
<dbReference type="InterPro" id="IPR004535">
    <property type="entry name" value="Transl_elong_SelB"/>
</dbReference>
<evidence type="ECO:0000313" key="7">
    <source>
        <dbReference type="EMBL" id="BBL79378.1"/>
    </source>
</evidence>
<dbReference type="AlphaFoldDB" id="A0A510HHJ4"/>
<dbReference type="PROSITE" id="PS51722">
    <property type="entry name" value="G_TR_2"/>
    <property type="match status" value="1"/>
</dbReference>
<evidence type="ECO:0000256" key="5">
    <source>
        <dbReference type="ARBA" id="ARBA00023134"/>
    </source>
</evidence>
<dbReference type="NCBIfam" id="TIGR00475">
    <property type="entry name" value="selB"/>
    <property type="match status" value="1"/>
</dbReference>
<sequence>MGERPVTLTIGTAGHVDHGKTTLVRRLTGTDTDRLEEEHRRGISIVPGYAELVLPGGRRASLVDVPGHERFVKNMVAGSTGVDAFLLVIAADDGVMPQTREHLDVLRILGVERGVVALTKIDAVDAETVELARLEAEEFLEESGIRAPVVPVSGVTGEGVDALLAALDELAESPAARPVSGLARLPVDRAFVLRGIGLVVTGTLWSGEIRAGDTLYTGSGLRPRVRGIQNHGRPAEVAYPGARTALDLVGIEAQEIGPGEVLLSRPIPATGLFDARIRLLGASRPLQHGARVRLHHGTRSVNARIRLSGGGELEPGGDAFARVRLEEPLILLPGDRFVLRSLAPQVTIGGGTVLDAAPAGRRPDPGWLEALESGDPARIIPQALVRAGGGMDVGELALVLGKEPEEAVSTVGRVPGVVRAGSMYALRETLEEARERLLETLERHAREHPESPELSVAEARRATGLPAALADVLMEELSGKEVRISSQGVSAAGAAGVPPELEAEARWLLEDLRGAGHEPPSLEPTPALALLLRWKEAVRVGGSMYAAREVAEKVIEEIKTACREEGEISLARLRDRLQTSRKYAQAWLEYADERGVTVRIGDVRVLTRRHR</sequence>
<dbReference type="InterPro" id="IPR000795">
    <property type="entry name" value="T_Tr_GTP-bd_dom"/>
</dbReference>
<feature type="domain" description="Tr-type G" evidence="6">
    <location>
        <begin position="5"/>
        <end position="175"/>
    </location>
</feature>
<dbReference type="RefSeq" id="WP_172620715.1">
    <property type="nucleotide sequence ID" value="NZ_AP019791.1"/>
</dbReference>
<dbReference type="GO" id="GO:0005829">
    <property type="term" value="C:cytosol"/>
    <property type="evidence" value="ECO:0007669"/>
    <property type="project" value="TreeGrafter"/>
</dbReference>
<dbReference type="SUPFAM" id="SSF50447">
    <property type="entry name" value="Translation proteins"/>
    <property type="match status" value="1"/>
</dbReference>
<dbReference type="NCBIfam" id="TIGR00231">
    <property type="entry name" value="small_GTP"/>
    <property type="match status" value="1"/>
</dbReference>
<keyword evidence="4" id="KW-0648">Protein biosynthesis</keyword>
<dbReference type="Gene3D" id="1.10.10.10">
    <property type="entry name" value="Winged helix-like DNA-binding domain superfamily/Winged helix DNA-binding domain"/>
    <property type="match status" value="1"/>
</dbReference>
<dbReference type="Proteomes" id="UP000318065">
    <property type="component" value="Chromosome"/>
</dbReference>
<evidence type="ECO:0000256" key="2">
    <source>
        <dbReference type="ARBA" id="ARBA00022490"/>
    </source>
</evidence>
<dbReference type="Pfam" id="PF25461">
    <property type="entry name" value="Beta-barrel_SelB"/>
    <property type="match status" value="1"/>
</dbReference>
<evidence type="ECO:0000256" key="1">
    <source>
        <dbReference type="ARBA" id="ARBA00004496"/>
    </source>
</evidence>
<proteinExistence type="predicted"/>
<dbReference type="PRINTS" id="PR00315">
    <property type="entry name" value="ELONGATNFCT"/>
</dbReference>
<evidence type="ECO:0000256" key="4">
    <source>
        <dbReference type="ARBA" id="ARBA00022917"/>
    </source>
</evidence>
<keyword evidence="5" id="KW-0342">GTP-binding</keyword>
<keyword evidence="3" id="KW-0547">Nucleotide-binding</keyword>
<gene>
    <name evidence="7" type="primary">selB</name>
    <name evidence="7" type="ORF">RxyAA322_12320</name>
</gene>
<dbReference type="PANTHER" id="PTHR43721:SF22">
    <property type="entry name" value="ELONGATION FACTOR TU, MITOCHONDRIAL"/>
    <property type="match status" value="1"/>
</dbReference>
<dbReference type="InterPro" id="IPR009001">
    <property type="entry name" value="Transl_elong_EF1A/Init_IF2_C"/>
</dbReference>
<dbReference type="SUPFAM" id="SSF50465">
    <property type="entry name" value="EF-Tu/eEF-1alpha/eIF2-gamma C-terminal domain"/>
    <property type="match status" value="1"/>
</dbReference>
<evidence type="ECO:0000259" key="6">
    <source>
        <dbReference type="PROSITE" id="PS51722"/>
    </source>
</evidence>
<organism evidence="7 8">
    <name type="scientific">Rubrobacter xylanophilus</name>
    <dbReference type="NCBI Taxonomy" id="49319"/>
    <lineage>
        <taxon>Bacteria</taxon>
        <taxon>Bacillati</taxon>
        <taxon>Actinomycetota</taxon>
        <taxon>Rubrobacteria</taxon>
        <taxon>Rubrobacterales</taxon>
        <taxon>Rubrobacteraceae</taxon>
        <taxon>Rubrobacter</taxon>
    </lineage>
</organism>
<dbReference type="InterPro" id="IPR050055">
    <property type="entry name" value="EF-Tu_GTPase"/>
</dbReference>
<keyword evidence="8" id="KW-1185">Reference proteome</keyword>
<dbReference type="GO" id="GO:0001514">
    <property type="term" value="P:selenocysteine incorporation"/>
    <property type="evidence" value="ECO:0007669"/>
    <property type="project" value="InterPro"/>
</dbReference>
<dbReference type="Gene3D" id="3.40.50.300">
    <property type="entry name" value="P-loop containing nucleotide triphosphate hydrolases"/>
    <property type="match status" value="1"/>
</dbReference>
<dbReference type="Pfam" id="PF00009">
    <property type="entry name" value="GTP_EFTU"/>
    <property type="match status" value="1"/>
</dbReference>
<dbReference type="GO" id="GO:0005525">
    <property type="term" value="F:GTP binding"/>
    <property type="evidence" value="ECO:0007669"/>
    <property type="project" value="UniProtKB-KW"/>
</dbReference>
<protein>
    <submittedName>
        <fullName evidence="7">Selenocysteine-specific translation factor</fullName>
    </submittedName>
</protein>
<dbReference type="InterPro" id="IPR036390">
    <property type="entry name" value="WH_DNA-bd_sf"/>
</dbReference>
<dbReference type="InterPro" id="IPR015191">
    <property type="entry name" value="SelB_WHD4"/>
</dbReference>
<dbReference type="Pfam" id="PF09107">
    <property type="entry name" value="WHD_3rd_SelB"/>
    <property type="match status" value="1"/>
</dbReference>
<dbReference type="PANTHER" id="PTHR43721">
    <property type="entry name" value="ELONGATION FACTOR TU-RELATED"/>
    <property type="match status" value="1"/>
</dbReference>
<dbReference type="Gene3D" id="2.40.30.10">
    <property type="entry name" value="Translation factors"/>
    <property type="match status" value="2"/>
</dbReference>
<keyword evidence="2" id="KW-0963">Cytoplasm</keyword>
<dbReference type="EMBL" id="AP019791">
    <property type="protein sequence ID" value="BBL79378.1"/>
    <property type="molecule type" value="Genomic_DNA"/>
</dbReference>
<accession>A0A510HHJ4</accession>
<reference evidence="7" key="1">
    <citation type="journal article" date="2019" name="Microbiol. Resour. Announc.">
        <title>Complete Genome Sequence of Rubrobacter xylanophilus Strain AA3-22, Isolated from Arima Onsen in Japan.</title>
        <authorList>
            <person name="Tomariguchi N."/>
            <person name="Miyazaki K."/>
        </authorList>
    </citation>
    <scope>NUCLEOTIDE SEQUENCE [LARGE SCALE GENOMIC DNA]</scope>
    <source>
        <strain evidence="7">AA3-22</strain>
    </source>
</reference>
<dbReference type="InterPro" id="IPR009000">
    <property type="entry name" value="Transl_B-barrel_sf"/>
</dbReference>
<comment type="subcellular location">
    <subcellularLocation>
        <location evidence="1">Cytoplasm</location>
    </subcellularLocation>
</comment>
<evidence type="ECO:0000256" key="3">
    <source>
        <dbReference type="ARBA" id="ARBA00022741"/>
    </source>
</evidence>